<feature type="binding site" evidence="11">
    <location>
        <begin position="48"/>
        <end position="52"/>
    </location>
    <ligand>
        <name>4-amino-2-methyl-5-(diphosphooxymethyl)pyrimidine</name>
        <dbReference type="ChEBI" id="CHEBI:57841"/>
    </ligand>
</feature>
<keyword evidence="5" id="KW-0479">Metal-binding</keyword>
<evidence type="ECO:0000259" key="14">
    <source>
        <dbReference type="Pfam" id="PF02581"/>
    </source>
</evidence>
<evidence type="ECO:0000256" key="1">
    <source>
        <dbReference type="ARBA" id="ARBA00001946"/>
    </source>
</evidence>
<comment type="pathway">
    <text evidence="3 11 13">Cofactor biosynthesis; thiamine diphosphate biosynthesis; thiamine phosphate from 4-amino-2-methyl-5-diphosphomethylpyrimidine and 4-methyl-5-(2-phosphoethyl)-thiazole: step 1/1.</text>
</comment>
<evidence type="ECO:0000256" key="7">
    <source>
        <dbReference type="ARBA" id="ARBA00022977"/>
    </source>
</evidence>
<proteinExistence type="inferred from homology"/>
<evidence type="ECO:0000256" key="4">
    <source>
        <dbReference type="ARBA" id="ARBA00022679"/>
    </source>
</evidence>
<comment type="catalytic activity">
    <reaction evidence="8 11 12">
        <text>4-methyl-5-(2-phosphooxyethyl)-thiazole + 4-amino-2-methyl-5-(diphosphooxymethyl)pyrimidine + H(+) = thiamine phosphate + diphosphate</text>
        <dbReference type="Rhea" id="RHEA:22328"/>
        <dbReference type="ChEBI" id="CHEBI:15378"/>
        <dbReference type="ChEBI" id="CHEBI:33019"/>
        <dbReference type="ChEBI" id="CHEBI:37575"/>
        <dbReference type="ChEBI" id="CHEBI:57841"/>
        <dbReference type="ChEBI" id="CHEBI:58296"/>
        <dbReference type="EC" id="2.5.1.3"/>
    </reaction>
</comment>
<evidence type="ECO:0000313" key="16">
    <source>
        <dbReference type="Proteomes" id="UP000006732"/>
    </source>
</evidence>
<dbReference type="GO" id="GO:0000287">
    <property type="term" value="F:magnesium ion binding"/>
    <property type="evidence" value="ECO:0007669"/>
    <property type="project" value="UniProtKB-UniRule"/>
</dbReference>
<protein>
    <recommendedName>
        <fullName evidence="11">Thiamine-phosphate synthase</fullName>
        <shortName evidence="11">TP synthase</shortName>
        <shortName evidence="11">TPS</shortName>
        <ecNumber evidence="11">2.5.1.3</ecNumber>
    </recommendedName>
    <alternativeName>
        <fullName evidence="11">Thiamine-phosphate pyrophosphorylase</fullName>
        <shortName evidence="11">TMP pyrophosphorylase</shortName>
        <shortName evidence="11">TMP-PPase</shortName>
    </alternativeName>
</protein>
<dbReference type="SUPFAM" id="SSF51391">
    <property type="entry name" value="Thiamin phosphate synthase"/>
    <property type="match status" value="1"/>
</dbReference>
<dbReference type="HAMAP" id="MF_00097">
    <property type="entry name" value="TMP_synthase"/>
    <property type="match status" value="1"/>
</dbReference>
<comment type="similarity">
    <text evidence="11 12">Belongs to the thiamine-phosphate synthase family.</text>
</comment>
<dbReference type="InterPro" id="IPR036206">
    <property type="entry name" value="ThiamineP_synth_sf"/>
</dbReference>
<dbReference type="GO" id="GO:0009229">
    <property type="term" value="P:thiamine diphosphate biosynthetic process"/>
    <property type="evidence" value="ECO:0007669"/>
    <property type="project" value="UniProtKB-UniRule"/>
</dbReference>
<feature type="binding site" evidence="11">
    <location>
        <begin position="145"/>
        <end position="147"/>
    </location>
    <ligand>
        <name>2-[(2R,5Z)-2-carboxy-4-methylthiazol-5(2H)-ylidene]ethyl phosphate</name>
        <dbReference type="ChEBI" id="CHEBI:62899"/>
    </ligand>
</feature>
<feature type="binding site" evidence="11">
    <location>
        <position position="119"/>
    </location>
    <ligand>
        <name>4-amino-2-methyl-5-(diphosphooxymethyl)pyrimidine</name>
        <dbReference type="ChEBI" id="CHEBI:57841"/>
    </ligand>
</feature>
<dbReference type="AlphaFoldDB" id="A1AUP8"/>
<evidence type="ECO:0000256" key="3">
    <source>
        <dbReference type="ARBA" id="ARBA00005165"/>
    </source>
</evidence>
<dbReference type="EC" id="2.5.1.3" evidence="11"/>
<dbReference type="Pfam" id="PF02581">
    <property type="entry name" value="TMP-TENI"/>
    <property type="match status" value="1"/>
</dbReference>
<feature type="binding site" evidence="11">
    <location>
        <position position="176"/>
    </location>
    <ligand>
        <name>2-[(2R,5Z)-2-carboxy-4-methylthiazol-5(2H)-ylidene]ethyl phosphate</name>
        <dbReference type="ChEBI" id="CHEBI:62899"/>
    </ligand>
</feature>
<comment type="catalytic activity">
    <reaction evidence="9 11 12">
        <text>2-(2-carboxy-4-methylthiazol-5-yl)ethyl phosphate + 4-amino-2-methyl-5-(diphosphooxymethyl)pyrimidine + 2 H(+) = thiamine phosphate + CO2 + diphosphate</text>
        <dbReference type="Rhea" id="RHEA:47848"/>
        <dbReference type="ChEBI" id="CHEBI:15378"/>
        <dbReference type="ChEBI" id="CHEBI:16526"/>
        <dbReference type="ChEBI" id="CHEBI:33019"/>
        <dbReference type="ChEBI" id="CHEBI:37575"/>
        <dbReference type="ChEBI" id="CHEBI:57841"/>
        <dbReference type="ChEBI" id="CHEBI:62890"/>
        <dbReference type="EC" id="2.5.1.3"/>
    </reaction>
</comment>
<dbReference type="STRING" id="338966.Ppro_3476"/>
<dbReference type="Gene3D" id="3.20.20.70">
    <property type="entry name" value="Aldolase class I"/>
    <property type="match status" value="1"/>
</dbReference>
<dbReference type="InterPro" id="IPR022998">
    <property type="entry name" value="ThiamineP_synth_TenI"/>
</dbReference>
<dbReference type="FunFam" id="3.20.20.70:FF:000096">
    <property type="entry name" value="Thiamine-phosphate synthase"/>
    <property type="match status" value="1"/>
</dbReference>
<feature type="domain" description="Thiamine phosphate synthase/TenI" evidence="14">
    <location>
        <begin position="18"/>
        <end position="199"/>
    </location>
</feature>
<comment type="caution">
    <text evidence="11">Lacks conserved residue(s) required for the propagation of feature annotation.</text>
</comment>
<dbReference type="eggNOG" id="COG0352">
    <property type="taxonomic scope" value="Bacteria"/>
</dbReference>
<dbReference type="GO" id="GO:0009228">
    <property type="term" value="P:thiamine biosynthetic process"/>
    <property type="evidence" value="ECO:0007669"/>
    <property type="project" value="UniProtKB-KW"/>
</dbReference>
<dbReference type="Proteomes" id="UP000006732">
    <property type="component" value="Chromosome"/>
</dbReference>
<gene>
    <name evidence="11" type="primary">thiE</name>
    <name evidence="15" type="ordered locus">Ppro_3476</name>
</gene>
<dbReference type="EMBL" id="CP000482">
    <property type="protein sequence ID" value="ABL01069.1"/>
    <property type="molecule type" value="Genomic_DNA"/>
</dbReference>
<dbReference type="CDD" id="cd00564">
    <property type="entry name" value="TMP_TenI"/>
    <property type="match status" value="1"/>
</dbReference>
<organism evidence="15 16">
    <name type="scientific">Pelobacter propionicus (strain DSM 2379 / NBRC 103807 / OttBd1)</name>
    <dbReference type="NCBI Taxonomy" id="338966"/>
    <lineage>
        <taxon>Bacteria</taxon>
        <taxon>Pseudomonadati</taxon>
        <taxon>Thermodesulfobacteriota</taxon>
        <taxon>Desulfuromonadia</taxon>
        <taxon>Desulfuromonadales</taxon>
        <taxon>Desulfuromonadaceae</taxon>
        <taxon>Pelobacter</taxon>
    </lineage>
</organism>
<comment type="catalytic activity">
    <reaction evidence="10 11 12">
        <text>2-[(2R,5Z)-2-carboxy-4-methylthiazol-5(2H)-ylidene]ethyl phosphate + 4-amino-2-methyl-5-(diphosphooxymethyl)pyrimidine + 2 H(+) = thiamine phosphate + CO2 + diphosphate</text>
        <dbReference type="Rhea" id="RHEA:47844"/>
        <dbReference type="ChEBI" id="CHEBI:15378"/>
        <dbReference type="ChEBI" id="CHEBI:16526"/>
        <dbReference type="ChEBI" id="CHEBI:33019"/>
        <dbReference type="ChEBI" id="CHEBI:37575"/>
        <dbReference type="ChEBI" id="CHEBI:57841"/>
        <dbReference type="ChEBI" id="CHEBI:62899"/>
        <dbReference type="EC" id="2.5.1.3"/>
    </reaction>
</comment>
<feature type="binding site" evidence="11">
    <location>
        <position position="80"/>
    </location>
    <ligand>
        <name>4-amino-2-methyl-5-(diphosphooxymethyl)pyrimidine</name>
        <dbReference type="ChEBI" id="CHEBI:57841"/>
    </ligand>
</feature>
<evidence type="ECO:0000256" key="10">
    <source>
        <dbReference type="ARBA" id="ARBA00047883"/>
    </source>
</evidence>
<keyword evidence="7 11" id="KW-0784">Thiamine biosynthesis</keyword>
<evidence type="ECO:0000313" key="15">
    <source>
        <dbReference type="EMBL" id="ABL01069.1"/>
    </source>
</evidence>
<dbReference type="KEGG" id="ppd:Ppro_3476"/>
<evidence type="ECO:0000256" key="2">
    <source>
        <dbReference type="ARBA" id="ARBA00003814"/>
    </source>
</evidence>
<keyword evidence="6" id="KW-0460">Magnesium</keyword>
<dbReference type="PANTHER" id="PTHR20857">
    <property type="entry name" value="THIAMINE-PHOSPHATE PYROPHOSPHORYLASE"/>
    <property type="match status" value="1"/>
</dbReference>
<dbReference type="NCBIfam" id="TIGR00693">
    <property type="entry name" value="thiE"/>
    <property type="match status" value="1"/>
</dbReference>
<dbReference type="OrthoDB" id="9810880at2"/>
<dbReference type="InterPro" id="IPR013785">
    <property type="entry name" value="Aldolase_TIM"/>
</dbReference>
<sequence length="223" mass="23438">MSTVSRGEGQSRCVDFSLYLITDRRQTAGRPLLDVVAAALRGGVGAVQLREKDLPDNELLELARDLRRLTHEHHARLLINRRVDVCQAVGADGVQLGIEGLSIVEARRLLGDGPLIGYSAHAVEEARRAEASGADFVTLSPVYHTPSKAPFGEPLGPDRLGEACGALGIPVFALGGIKGSTIARVMAAGAHGVALISAITAAANPETEAASLLQTIEQHETLS</sequence>
<accession>A1AUP8</accession>
<feature type="binding site" evidence="11">
    <location>
        <position position="148"/>
    </location>
    <ligand>
        <name>4-amino-2-methyl-5-(diphosphooxymethyl)pyrimidine</name>
        <dbReference type="ChEBI" id="CHEBI:57841"/>
    </ligand>
</feature>
<keyword evidence="4 11" id="KW-0808">Transferase</keyword>
<dbReference type="UniPathway" id="UPA00060">
    <property type="reaction ID" value="UER00141"/>
</dbReference>
<evidence type="ECO:0000256" key="9">
    <source>
        <dbReference type="ARBA" id="ARBA00047851"/>
    </source>
</evidence>
<evidence type="ECO:0000256" key="6">
    <source>
        <dbReference type="ARBA" id="ARBA00022842"/>
    </source>
</evidence>
<dbReference type="PANTHER" id="PTHR20857:SF15">
    <property type="entry name" value="THIAMINE-PHOSPHATE SYNTHASE"/>
    <property type="match status" value="1"/>
</dbReference>
<evidence type="ECO:0000256" key="13">
    <source>
        <dbReference type="RuleBase" id="RU004253"/>
    </source>
</evidence>
<evidence type="ECO:0000256" key="5">
    <source>
        <dbReference type="ARBA" id="ARBA00022723"/>
    </source>
</evidence>
<name>A1AUP8_PELPD</name>
<dbReference type="InterPro" id="IPR034291">
    <property type="entry name" value="TMP_synthase"/>
</dbReference>
<dbReference type="RefSeq" id="WP_011737285.1">
    <property type="nucleotide sequence ID" value="NC_008609.1"/>
</dbReference>
<evidence type="ECO:0000256" key="11">
    <source>
        <dbReference type="HAMAP-Rule" id="MF_00097"/>
    </source>
</evidence>
<evidence type="ECO:0000256" key="12">
    <source>
        <dbReference type="RuleBase" id="RU003826"/>
    </source>
</evidence>
<keyword evidence="16" id="KW-1185">Reference proteome</keyword>
<comment type="cofactor">
    <cofactor evidence="1">
        <name>Mg(2+)</name>
        <dbReference type="ChEBI" id="CHEBI:18420"/>
    </cofactor>
</comment>
<evidence type="ECO:0000256" key="8">
    <source>
        <dbReference type="ARBA" id="ARBA00047334"/>
    </source>
</evidence>
<dbReference type="HOGENOM" id="CLU_018272_3_4_7"/>
<comment type="function">
    <text evidence="2 11">Condenses 4-methyl-5-(beta-hydroxyethyl)thiazole monophosphate (THZ-P) and 2-methyl-4-amino-5-hydroxymethyl pyrimidine pyrophosphate (HMP-PP) to form thiamine monophosphate (TMP).</text>
</comment>
<dbReference type="GO" id="GO:0005737">
    <property type="term" value="C:cytoplasm"/>
    <property type="evidence" value="ECO:0007669"/>
    <property type="project" value="TreeGrafter"/>
</dbReference>
<dbReference type="GO" id="GO:0004789">
    <property type="term" value="F:thiamine-phosphate diphosphorylase activity"/>
    <property type="evidence" value="ECO:0007669"/>
    <property type="project" value="UniProtKB-UniRule"/>
</dbReference>
<feature type="binding site" evidence="11">
    <location>
        <begin position="196"/>
        <end position="197"/>
    </location>
    <ligand>
        <name>2-[(2R,5Z)-2-carboxy-4-methylthiazol-5(2H)-ylidene]ethyl phosphate</name>
        <dbReference type="ChEBI" id="CHEBI:62899"/>
    </ligand>
</feature>
<reference evidence="15 16" key="1">
    <citation type="submission" date="2006-10" db="EMBL/GenBank/DDBJ databases">
        <title>Complete sequence of chromosome of Pelobacter propionicus DSM 2379.</title>
        <authorList>
            <consortium name="US DOE Joint Genome Institute"/>
            <person name="Copeland A."/>
            <person name="Lucas S."/>
            <person name="Lapidus A."/>
            <person name="Barry K."/>
            <person name="Detter J.C."/>
            <person name="Glavina del Rio T."/>
            <person name="Hammon N."/>
            <person name="Israni S."/>
            <person name="Dalin E."/>
            <person name="Tice H."/>
            <person name="Pitluck S."/>
            <person name="Saunders E."/>
            <person name="Brettin T."/>
            <person name="Bruce D."/>
            <person name="Han C."/>
            <person name="Tapia R."/>
            <person name="Schmutz J."/>
            <person name="Larimer F."/>
            <person name="Land M."/>
            <person name="Hauser L."/>
            <person name="Kyrpides N."/>
            <person name="Kim E."/>
            <person name="Lovley D."/>
            <person name="Richardson P."/>
        </authorList>
    </citation>
    <scope>NUCLEOTIDE SEQUENCE [LARGE SCALE GENOMIC DNA]</scope>
    <source>
        <strain evidence="16">DSM 2379 / NBRC 103807 / OttBd1</strain>
    </source>
</reference>